<name>A0A101ERC1_9THEM</name>
<reference evidence="2 3" key="1">
    <citation type="journal article" date="2015" name="MBio">
        <title>Genome-Resolved Metagenomic Analysis Reveals Roles for Candidate Phyla and Other Microbial Community Members in Biogeochemical Transformations in Oil Reservoirs.</title>
        <authorList>
            <person name="Hu P."/>
            <person name="Tom L."/>
            <person name="Singh A."/>
            <person name="Thomas B.C."/>
            <person name="Baker B.J."/>
            <person name="Piceno Y.M."/>
            <person name="Andersen G.L."/>
            <person name="Banfield J.F."/>
        </authorList>
    </citation>
    <scope>NUCLEOTIDE SEQUENCE [LARGE SCALE GENOMIC DNA]</scope>
    <source>
        <strain evidence="2">46_26</strain>
    </source>
</reference>
<evidence type="ECO:0000313" key="3">
    <source>
        <dbReference type="Proteomes" id="UP000058636"/>
    </source>
</evidence>
<organism evidence="2 3">
    <name type="scientific">Thermotoga petrophila</name>
    <dbReference type="NCBI Taxonomy" id="93929"/>
    <lineage>
        <taxon>Bacteria</taxon>
        <taxon>Thermotogati</taxon>
        <taxon>Thermotogota</taxon>
        <taxon>Thermotogae</taxon>
        <taxon>Thermotogales</taxon>
        <taxon>Thermotogaceae</taxon>
        <taxon>Thermotoga</taxon>
    </lineage>
</organism>
<keyword evidence="1" id="KW-0472">Membrane</keyword>
<feature type="non-terminal residue" evidence="2">
    <location>
        <position position="85"/>
    </location>
</feature>
<sequence>MLLLLSFSLIPLDLFVSVAPAKGFWSYVSKLGNTMGDADIVMSIVLFLFCLSVALKLDYLRDFLLELICIVVLISVLGNLFKMGF</sequence>
<keyword evidence="1" id="KW-1133">Transmembrane helix</keyword>
<gene>
    <name evidence="2" type="ORF">XD57_0540</name>
</gene>
<feature type="transmembrane region" description="Helical" evidence="1">
    <location>
        <begin position="40"/>
        <end position="57"/>
    </location>
</feature>
<accession>A0A101ERC1</accession>
<protein>
    <submittedName>
        <fullName evidence="2">Uncharacterized protein</fullName>
    </submittedName>
</protein>
<dbReference type="Proteomes" id="UP000058636">
    <property type="component" value="Unassembled WGS sequence"/>
</dbReference>
<proteinExistence type="predicted"/>
<feature type="transmembrane region" description="Helical" evidence="1">
    <location>
        <begin position="64"/>
        <end position="81"/>
    </location>
</feature>
<comment type="caution">
    <text evidence="2">The sequence shown here is derived from an EMBL/GenBank/DDBJ whole genome shotgun (WGS) entry which is preliminary data.</text>
</comment>
<dbReference type="AlphaFoldDB" id="A0A101ERC1"/>
<dbReference type="EMBL" id="LGFG01000030">
    <property type="protein sequence ID" value="KUK23345.1"/>
    <property type="molecule type" value="Genomic_DNA"/>
</dbReference>
<keyword evidence="1" id="KW-0812">Transmembrane</keyword>
<evidence type="ECO:0000313" key="2">
    <source>
        <dbReference type="EMBL" id="KUK23345.1"/>
    </source>
</evidence>
<evidence type="ECO:0000256" key="1">
    <source>
        <dbReference type="SAM" id="Phobius"/>
    </source>
</evidence>